<reference evidence="2 3" key="1">
    <citation type="submission" date="2022-06" db="EMBL/GenBank/DDBJ databases">
        <title>Acetobacer genomes from food samples.</title>
        <authorList>
            <person name="Sombolestani A."/>
        </authorList>
    </citation>
    <scope>NUCLEOTIDE SEQUENCE [LARGE SCALE GENOMIC DNA]</scope>
    <source>
        <strain evidence="2 3">R-83285</strain>
    </source>
</reference>
<keyword evidence="2" id="KW-0238">DNA-binding</keyword>
<keyword evidence="3" id="KW-1185">Reference proteome</keyword>
<dbReference type="Pfam" id="PF04014">
    <property type="entry name" value="MazE_antitoxin"/>
    <property type="match status" value="1"/>
</dbReference>
<evidence type="ECO:0000313" key="3">
    <source>
        <dbReference type="Proteomes" id="UP001523528"/>
    </source>
</evidence>
<dbReference type="InterPro" id="IPR037914">
    <property type="entry name" value="SpoVT-AbrB_sf"/>
</dbReference>
<name>A0ABT1F487_9PROT</name>
<dbReference type="InterPro" id="IPR039052">
    <property type="entry name" value="Antitox_PemI-like"/>
</dbReference>
<dbReference type="EMBL" id="JAMYZZ010000076">
    <property type="protein sequence ID" value="MCP1260032.1"/>
    <property type="molecule type" value="Genomic_DNA"/>
</dbReference>
<dbReference type="SUPFAM" id="SSF89447">
    <property type="entry name" value="AbrB/MazE/MraZ-like"/>
    <property type="match status" value="1"/>
</dbReference>
<dbReference type="InterPro" id="IPR007159">
    <property type="entry name" value="SpoVT-AbrB_dom"/>
</dbReference>
<dbReference type="PANTHER" id="PTHR40516:SF1">
    <property type="entry name" value="ANTITOXIN CHPS-RELATED"/>
    <property type="match status" value="1"/>
</dbReference>
<dbReference type="PANTHER" id="PTHR40516">
    <property type="entry name" value="ANTITOXIN CHPS-RELATED"/>
    <property type="match status" value="1"/>
</dbReference>
<dbReference type="Gene3D" id="2.10.260.10">
    <property type="match status" value="1"/>
</dbReference>
<dbReference type="RefSeq" id="WP_165993400.1">
    <property type="nucleotide sequence ID" value="NZ_JAMYZY010000098.1"/>
</dbReference>
<evidence type="ECO:0000313" key="2">
    <source>
        <dbReference type="EMBL" id="MCP1260032.1"/>
    </source>
</evidence>
<proteinExistence type="predicted"/>
<feature type="domain" description="SpoVT-AbrB" evidence="1">
    <location>
        <begin position="6"/>
        <end position="51"/>
    </location>
</feature>
<protein>
    <submittedName>
        <fullName evidence="2">AbrB/MazE/SpoVT family DNA-binding domain-containing protein</fullName>
    </submittedName>
</protein>
<comment type="caution">
    <text evidence="2">The sequence shown here is derived from an EMBL/GenBank/DDBJ whole genome shotgun (WGS) entry which is preliminary data.</text>
</comment>
<accession>A0ABT1F487</accession>
<evidence type="ECO:0000259" key="1">
    <source>
        <dbReference type="SMART" id="SM00966"/>
    </source>
</evidence>
<sequence>MQVLVKKWGNSASIRIPSSVMNAVGLRLDQAVDVREEAGRIIIEPVVATECDLAELLAGITPDNMHHEVDFGPAVGKELL</sequence>
<organism evidence="2 3">
    <name type="scientific">Acetobacter lambici</name>
    <dbReference type="NCBI Taxonomy" id="1332824"/>
    <lineage>
        <taxon>Bacteria</taxon>
        <taxon>Pseudomonadati</taxon>
        <taxon>Pseudomonadota</taxon>
        <taxon>Alphaproteobacteria</taxon>
        <taxon>Acetobacterales</taxon>
        <taxon>Acetobacteraceae</taxon>
        <taxon>Acetobacter</taxon>
    </lineage>
</organism>
<dbReference type="GO" id="GO:0003677">
    <property type="term" value="F:DNA binding"/>
    <property type="evidence" value="ECO:0007669"/>
    <property type="project" value="UniProtKB-KW"/>
</dbReference>
<gene>
    <name evidence="2" type="ORF">NKW50_15805</name>
</gene>
<dbReference type="SMART" id="SM00966">
    <property type="entry name" value="SpoVT_AbrB"/>
    <property type="match status" value="1"/>
</dbReference>
<dbReference type="Proteomes" id="UP001523528">
    <property type="component" value="Unassembled WGS sequence"/>
</dbReference>